<evidence type="ECO:0000313" key="1">
    <source>
        <dbReference type="EMBL" id="GIY36393.1"/>
    </source>
</evidence>
<accession>A0AAV4SXS9</accession>
<proteinExistence type="predicted"/>
<name>A0AAV4SXS9_9ARAC</name>
<organism evidence="1 2">
    <name type="scientific">Caerostris darwini</name>
    <dbReference type="NCBI Taxonomy" id="1538125"/>
    <lineage>
        <taxon>Eukaryota</taxon>
        <taxon>Metazoa</taxon>
        <taxon>Ecdysozoa</taxon>
        <taxon>Arthropoda</taxon>
        <taxon>Chelicerata</taxon>
        <taxon>Arachnida</taxon>
        <taxon>Araneae</taxon>
        <taxon>Araneomorphae</taxon>
        <taxon>Entelegynae</taxon>
        <taxon>Araneoidea</taxon>
        <taxon>Araneidae</taxon>
        <taxon>Caerostris</taxon>
    </lineage>
</organism>
<protein>
    <submittedName>
        <fullName evidence="1">Uncharacterized protein</fullName>
    </submittedName>
</protein>
<keyword evidence="2" id="KW-1185">Reference proteome</keyword>
<reference evidence="1 2" key="1">
    <citation type="submission" date="2021-06" db="EMBL/GenBank/DDBJ databases">
        <title>Caerostris darwini draft genome.</title>
        <authorList>
            <person name="Kono N."/>
            <person name="Arakawa K."/>
        </authorList>
    </citation>
    <scope>NUCLEOTIDE SEQUENCE [LARGE SCALE GENOMIC DNA]</scope>
</reference>
<dbReference type="Proteomes" id="UP001054837">
    <property type="component" value="Unassembled WGS sequence"/>
</dbReference>
<dbReference type="EMBL" id="BPLQ01008287">
    <property type="protein sequence ID" value="GIY36393.1"/>
    <property type="molecule type" value="Genomic_DNA"/>
</dbReference>
<comment type="caution">
    <text evidence="1">The sequence shown here is derived from an EMBL/GenBank/DDBJ whole genome shotgun (WGS) entry which is preliminary data.</text>
</comment>
<sequence length="80" mass="9189">MEESQTSMPLNEANGEIIKNDINMTESSSLSPKNSLPETISDLLIRPASPSSYIDIDYILEIHNDEYLKIYQTERRRLSE</sequence>
<gene>
    <name evidence="1" type="ORF">CDAR_392751</name>
</gene>
<dbReference type="AlphaFoldDB" id="A0AAV4SXS9"/>
<evidence type="ECO:0000313" key="2">
    <source>
        <dbReference type="Proteomes" id="UP001054837"/>
    </source>
</evidence>